<accession>A0ACB5SJQ9</accession>
<organism evidence="1 2">
    <name type="scientific">Neofusicoccum parvum</name>
    <dbReference type="NCBI Taxonomy" id="310453"/>
    <lineage>
        <taxon>Eukaryota</taxon>
        <taxon>Fungi</taxon>
        <taxon>Dikarya</taxon>
        <taxon>Ascomycota</taxon>
        <taxon>Pezizomycotina</taxon>
        <taxon>Dothideomycetes</taxon>
        <taxon>Dothideomycetes incertae sedis</taxon>
        <taxon>Botryosphaeriales</taxon>
        <taxon>Botryosphaeriaceae</taxon>
        <taxon>Neofusicoccum</taxon>
    </lineage>
</organism>
<name>A0ACB5SJQ9_9PEZI</name>
<evidence type="ECO:0000313" key="1">
    <source>
        <dbReference type="EMBL" id="GME44393.1"/>
    </source>
</evidence>
<reference evidence="1" key="1">
    <citation type="submission" date="2024-09" db="EMBL/GenBank/DDBJ databases">
        <title>Draft Genome Sequences of Neofusicoccum parvum.</title>
        <authorList>
            <person name="Ashida A."/>
            <person name="Camagna M."/>
            <person name="Tanaka A."/>
            <person name="Takemoto D."/>
        </authorList>
    </citation>
    <scope>NUCLEOTIDE SEQUENCE</scope>
    <source>
        <strain evidence="1">PPO83</strain>
    </source>
</reference>
<sequence>MTVNLIWIITDSGIRSLGCNIGSGLMVATGKALHNGGPGNMVIAYAILCSCVGASLQTLAEMTIAFPVSGNFINYAHRWLDPSLAFAAGFAEWLGWTAVSSAEATVFTIIVNYWADSSVHEAVWLTVFMVFCVGLFFLPNKYFVWYEYFAGLLKIFGLIIVIITSIVIVAGGGPTGRVHTGEYWRNLPVFANGFQGFSSCMLLALWAVGDQVFVGILNGEAESPRISMAHATKLIPYRNALLYMISVVFCTLLVPLNDERLFGGQGAAASPFVIAMNDAGIKGVPDFFNVVIMIGIAGVAVESIYISSRVLRAMAEQGLIPRFLAAVDKRGRPRWSLAITLAIAVMLTYINLSNTGAVVFTWLSSITSSSFFIVWMVICLTSWRFRAALKAQNDPLFRDLYAYQCWAWPLPTIWLSVCCVLLLICCIYVGLIPIGSSTASVYSFFQYMIGVVIVVAFTILHKICYRTKFQDAATADLKTGRHALTVTEITMLDAYYQMPTWRRFLSYVKGT</sequence>
<comment type="caution">
    <text evidence="1">The sequence shown here is derived from an EMBL/GenBank/DDBJ whole genome shotgun (WGS) entry which is preliminary data.</text>
</comment>
<keyword evidence="2" id="KW-1185">Reference proteome</keyword>
<dbReference type="EMBL" id="BSXG01000114">
    <property type="protein sequence ID" value="GME44393.1"/>
    <property type="molecule type" value="Genomic_DNA"/>
</dbReference>
<proteinExistence type="predicted"/>
<gene>
    <name evidence="1" type="primary">g1056</name>
    <name evidence="1" type="ORF">NpPPO83_00001056</name>
</gene>
<dbReference type="Proteomes" id="UP001165186">
    <property type="component" value="Unassembled WGS sequence"/>
</dbReference>
<evidence type="ECO:0000313" key="2">
    <source>
        <dbReference type="Proteomes" id="UP001165186"/>
    </source>
</evidence>
<protein>
    <submittedName>
        <fullName evidence="1">Amino acid permease</fullName>
    </submittedName>
</protein>